<dbReference type="AlphaFoldDB" id="A0A9P8SED5"/>
<dbReference type="CDD" id="cd12148">
    <property type="entry name" value="fungal_TF_MHR"/>
    <property type="match status" value="1"/>
</dbReference>
<dbReference type="RefSeq" id="XP_044716377.1">
    <property type="nucleotide sequence ID" value="XM_044868380.1"/>
</dbReference>
<feature type="domain" description="Zn(2)-C6 fungal-type" evidence="6">
    <location>
        <begin position="17"/>
        <end position="47"/>
    </location>
</feature>
<evidence type="ECO:0000313" key="8">
    <source>
        <dbReference type="Proteomes" id="UP000824596"/>
    </source>
</evidence>
<evidence type="ECO:0000259" key="6">
    <source>
        <dbReference type="PROSITE" id="PS50048"/>
    </source>
</evidence>
<dbReference type="GO" id="GO:0008270">
    <property type="term" value="F:zinc ion binding"/>
    <property type="evidence" value="ECO:0007669"/>
    <property type="project" value="InterPro"/>
</dbReference>
<feature type="region of interest" description="Disordered" evidence="5">
    <location>
        <begin position="172"/>
        <end position="207"/>
    </location>
</feature>
<dbReference type="Pfam" id="PF00172">
    <property type="entry name" value="Zn_clus"/>
    <property type="match status" value="1"/>
</dbReference>
<dbReference type="GO" id="GO:0006351">
    <property type="term" value="P:DNA-templated transcription"/>
    <property type="evidence" value="ECO:0007669"/>
    <property type="project" value="InterPro"/>
</dbReference>
<dbReference type="Pfam" id="PF04082">
    <property type="entry name" value="Fungal_trans"/>
    <property type="match status" value="1"/>
</dbReference>
<dbReference type="GO" id="GO:0003677">
    <property type="term" value="F:DNA binding"/>
    <property type="evidence" value="ECO:0007669"/>
    <property type="project" value="UniProtKB-KW"/>
</dbReference>
<name>A0A9P8SED5_9HYPO</name>
<keyword evidence="4" id="KW-0539">Nucleus</keyword>
<dbReference type="InterPro" id="IPR001138">
    <property type="entry name" value="Zn2Cys6_DnaBD"/>
</dbReference>
<evidence type="ECO:0000313" key="7">
    <source>
        <dbReference type="EMBL" id="KAH0958864.1"/>
    </source>
</evidence>
<gene>
    <name evidence="7" type="ORF">HRG_09909</name>
</gene>
<dbReference type="PROSITE" id="PS50048">
    <property type="entry name" value="ZN2_CY6_FUNGAL_2"/>
    <property type="match status" value="1"/>
</dbReference>
<dbReference type="InterPro" id="IPR036864">
    <property type="entry name" value="Zn2-C6_fun-type_DNA-bd_sf"/>
</dbReference>
<dbReference type="InterPro" id="IPR007219">
    <property type="entry name" value="XnlR_reg_dom"/>
</dbReference>
<dbReference type="SUPFAM" id="SSF57701">
    <property type="entry name" value="Zn2/Cys6 DNA-binding domain"/>
    <property type="match status" value="1"/>
</dbReference>
<keyword evidence="8" id="KW-1185">Reference proteome</keyword>
<feature type="region of interest" description="Disordered" evidence="5">
    <location>
        <begin position="661"/>
        <end position="690"/>
    </location>
</feature>
<dbReference type="PANTHER" id="PTHR46910:SF3">
    <property type="entry name" value="HALOTOLERANCE PROTEIN 9-RELATED"/>
    <property type="match status" value="1"/>
</dbReference>
<reference evidence="7" key="1">
    <citation type="submission" date="2021-09" db="EMBL/GenBank/DDBJ databases">
        <title>A high-quality genome of the endoparasitic fungus Hirsutella rhossiliensis with a comparison of Hirsutella genomes reveals transposable elements contributing to genome size variation.</title>
        <authorList>
            <person name="Lin R."/>
            <person name="Jiao Y."/>
            <person name="Sun X."/>
            <person name="Ling J."/>
            <person name="Xie B."/>
            <person name="Cheng X."/>
        </authorList>
    </citation>
    <scope>NUCLEOTIDE SEQUENCE</scope>
    <source>
        <strain evidence="7">HR02</strain>
    </source>
</reference>
<dbReference type="OrthoDB" id="3364175at2759"/>
<dbReference type="InterPro" id="IPR050987">
    <property type="entry name" value="AtrR-like"/>
</dbReference>
<dbReference type="EMBL" id="JAIZPD010000014">
    <property type="protein sequence ID" value="KAH0958864.1"/>
    <property type="molecule type" value="Genomic_DNA"/>
</dbReference>
<dbReference type="CDD" id="cd00067">
    <property type="entry name" value="GAL4"/>
    <property type="match status" value="1"/>
</dbReference>
<accession>A0A9P8SED5</accession>
<organism evidence="7 8">
    <name type="scientific">Hirsutella rhossiliensis</name>
    <dbReference type="NCBI Taxonomy" id="111463"/>
    <lineage>
        <taxon>Eukaryota</taxon>
        <taxon>Fungi</taxon>
        <taxon>Dikarya</taxon>
        <taxon>Ascomycota</taxon>
        <taxon>Pezizomycotina</taxon>
        <taxon>Sordariomycetes</taxon>
        <taxon>Hypocreomycetidae</taxon>
        <taxon>Hypocreales</taxon>
        <taxon>Ophiocordycipitaceae</taxon>
        <taxon>Hirsutella</taxon>
    </lineage>
</organism>
<evidence type="ECO:0000256" key="5">
    <source>
        <dbReference type="SAM" id="MobiDB-lite"/>
    </source>
</evidence>
<keyword evidence="2" id="KW-0479">Metal-binding</keyword>
<evidence type="ECO:0000256" key="4">
    <source>
        <dbReference type="ARBA" id="ARBA00023242"/>
    </source>
</evidence>
<feature type="region of interest" description="Disordered" evidence="5">
    <location>
        <begin position="81"/>
        <end position="103"/>
    </location>
</feature>
<comment type="caution">
    <text evidence="7">The sequence shown here is derived from an EMBL/GenBank/DDBJ whole genome shotgun (WGS) entry which is preliminary data.</text>
</comment>
<protein>
    <submittedName>
        <fullName evidence="7">Fungal specific transcription factor domain-containing protein</fullName>
    </submittedName>
</protein>
<sequence length="749" mass="82765">MDLASRPLTKRPRASLACNACRQTKSKCDGNRPVCERCRNNGSACVYTQGGRDKRMERQEERRANMALVSRVKELEARLAAATARQTPDPTPKDRPADPLEALPDAGTKAAVRTAESMTTADAIATGLFDQPPAVDIGYFGSSSNHAFFWSLSASIENVGHRSACRYQEPFSRQGPAVDHRPRHPAEPASASHAAPPAPVSDDDSFPEPRLAVEWTTRFFDTVGTVLPYIGESDVLREIDKIDTRGQGWQSAGRSTQALLSIVFAQALYAMGGERSPEPFYRRALSLLDEKTVYIPTIDALQALLLLASLQQNTQRSMESWTPHYRAVRISYQLGIHAPASYEYLGIQEKEIRSRLWFAVVNQDRILTAGLARPCLIPLQHVRMELTDFLGPLRPIRTADMSCPKESLVYFRHLIALHEILGITVDSIYSSNISSSSRLALGDLLAKTVDLSWRLEKWRESAAPPGIVSADADFGTWTAAGFEAERYTILLSIFHYRAMMLLHGSLLMRVLERVTSFGQDASSGVLQDAALSLLSNYLRAIRDWLRLINGILRHGRSFLNRNAVWWTSNYMMLSTCIHTFAFWQLSSNLKSSMAVLSVHTNDVEALLRGSLDTLKLLGGTSIMSRKAHRCLQRYMEFLNNMRPPTGSSMNTGAVTSEVGALSAPATEPTRASPTACDQTDEGLPPTDPPEMQWTPANPVGEGLSVEIGNDVIASCIDDMFGSLDHDSFMNTHFFGLEQAISDFDACGFI</sequence>
<dbReference type="Gene3D" id="4.10.240.10">
    <property type="entry name" value="Zn(2)-C6 fungal-type DNA-binding domain"/>
    <property type="match status" value="1"/>
</dbReference>
<keyword evidence="3" id="KW-0238">DNA-binding</keyword>
<dbReference type="Proteomes" id="UP000824596">
    <property type="component" value="Unassembled WGS sequence"/>
</dbReference>
<dbReference type="GO" id="GO:0005634">
    <property type="term" value="C:nucleus"/>
    <property type="evidence" value="ECO:0007669"/>
    <property type="project" value="UniProtKB-SubCell"/>
</dbReference>
<dbReference type="PANTHER" id="PTHR46910">
    <property type="entry name" value="TRANSCRIPTION FACTOR PDR1"/>
    <property type="match status" value="1"/>
</dbReference>
<dbReference type="GeneID" id="68359038"/>
<evidence type="ECO:0000256" key="3">
    <source>
        <dbReference type="ARBA" id="ARBA00023125"/>
    </source>
</evidence>
<comment type="subcellular location">
    <subcellularLocation>
        <location evidence="1">Nucleus</location>
    </subcellularLocation>
</comment>
<evidence type="ECO:0000256" key="1">
    <source>
        <dbReference type="ARBA" id="ARBA00004123"/>
    </source>
</evidence>
<proteinExistence type="predicted"/>
<dbReference type="SMART" id="SM00066">
    <property type="entry name" value="GAL4"/>
    <property type="match status" value="1"/>
</dbReference>
<dbReference type="GO" id="GO:0000981">
    <property type="term" value="F:DNA-binding transcription factor activity, RNA polymerase II-specific"/>
    <property type="evidence" value="ECO:0007669"/>
    <property type="project" value="InterPro"/>
</dbReference>
<evidence type="ECO:0000256" key="2">
    <source>
        <dbReference type="ARBA" id="ARBA00022723"/>
    </source>
</evidence>
<dbReference type="PROSITE" id="PS00463">
    <property type="entry name" value="ZN2_CY6_FUNGAL_1"/>
    <property type="match status" value="1"/>
</dbReference>